<dbReference type="SMART" id="SM00811">
    <property type="entry name" value="Alpha_kinase"/>
    <property type="match status" value="1"/>
</dbReference>
<keyword evidence="4" id="KW-0418">Kinase</keyword>
<dbReference type="GO" id="GO:0005524">
    <property type="term" value="F:ATP binding"/>
    <property type="evidence" value="ECO:0007669"/>
    <property type="project" value="UniProtKB-KW"/>
</dbReference>
<evidence type="ECO:0000259" key="7">
    <source>
        <dbReference type="PROSITE" id="PS51158"/>
    </source>
</evidence>
<evidence type="ECO:0000256" key="5">
    <source>
        <dbReference type="ARBA" id="ARBA00022840"/>
    </source>
</evidence>
<keyword evidence="5" id="KW-0067">ATP-binding</keyword>
<evidence type="ECO:0000256" key="3">
    <source>
        <dbReference type="ARBA" id="ARBA00022741"/>
    </source>
</evidence>
<proteinExistence type="predicted"/>
<dbReference type="Pfam" id="PF02816">
    <property type="entry name" value="Alpha_kinase"/>
    <property type="match status" value="1"/>
</dbReference>
<feature type="region of interest" description="Disordered" evidence="6">
    <location>
        <begin position="482"/>
        <end position="502"/>
    </location>
</feature>
<keyword evidence="3" id="KW-0547">Nucleotide-binding</keyword>
<dbReference type="InterPro" id="IPR051852">
    <property type="entry name" value="Alpha-type_PK"/>
</dbReference>
<sequence length="515" mass="57688">MMENDTKWQNLQALKELHNQGFITKTEYRERLKQLIDELTGTTISTPSATQISTQRIQREMSIDSAIVARPPPDFIGVERETAIKWSYDLKGGKWSKKRIRVKLDTTPFARGALRVAYHMRVCSDDETHSERTGAVPLCNIDNDDEAVAGATAAHRSRHKKEIGIAAASDIEPYDSKLAPGTRFSESDDSCATKIISCESVKSDISVPGGLRSARRMAPPECPGTSGSIRSISSAESAIGIVSSSKRGRRKDLQSQGTCAIEHSSQTDKKATYVAKISLREEDHQNREAYFRDVEMQCLAGYIAERFNRCNPPKQVEFLEAFVVELEEREGRPICGVERYIRGPYRKHNSNYGYVNEEERNTPQAFSHFSWHVSNGEVLLVDLQGVSDMYTDPQVHSVSGKGYGKGNLGMKGIRKFLENHRCNRICHYLRLPPVNRSLYPYAVPIEGNPRDTGTLPVTQVMRHNINILTYDPRNLENKPLTTGLPILPGSPNVQSTRSPRDITSMEKTKCNCAVI</sequence>
<keyword evidence="2" id="KW-0808">Transferase</keyword>
<dbReference type="EMBL" id="HBHC01000723">
    <property type="protein sequence ID" value="CAD9650311.1"/>
    <property type="molecule type" value="Transcribed_RNA"/>
</dbReference>
<dbReference type="InterPro" id="IPR011009">
    <property type="entry name" value="Kinase-like_dom_sf"/>
</dbReference>
<evidence type="ECO:0000256" key="1">
    <source>
        <dbReference type="ARBA" id="ARBA00022527"/>
    </source>
</evidence>
<evidence type="ECO:0000313" key="8">
    <source>
        <dbReference type="EMBL" id="CAD9650311.1"/>
    </source>
</evidence>
<dbReference type="InterPro" id="IPR004166">
    <property type="entry name" value="a-kinase_dom"/>
</dbReference>
<evidence type="ECO:0000256" key="4">
    <source>
        <dbReference type="ARBA" id="ARBA00022777"/>
    </source>
</evidence>
<dbReference type="AlphaFoldDB" id="A0A7S2QS42"/>
<accession>A0A7S2QS42</accession>
<organism evidence="8">
    <name type="scientific">Norrisiella sphaerica</name>
    <dbReference type="NCBI Taxonomy" id="552664"/>
    <lineage>
        <taxon>Eukaryota</taxon>
        <taxon>Sar</taxon>
        <taxon>Rhizaria</taxon>
        <taxon>Cercozoa</taxon>
        <taxon>Chlorarachniophyceae</taxon>
        <taxon>Norrisiella</taxon>
    </lineage>
</organism>
<dbReference type="PROSITE" id="PS51158">
    <property type="entry name" value="ALPHA_KINASE"/>
    <property type="match status" value="1"/>
</dbReference>
<dbReference type="GO" id="GO:0004674">
    <property type="term" value="F:protein serine/threonine kinase activity"/>
    <property type="evidence" value="ECO:0007669"/>
    <property type="project" value="UniProtKB-KW"/>
</dbReference>
<keyword evidence="1" id="KW-0723">Serine/threonine-protein kinase</keyword>
<dbReference type="Gene3D" id="3.30.200.20">
    <property type="entry name" value="Phosphorylase Kinase, domain 1"/>
    <property type="match status" value="2"/>
</dbReference>
<dbReference type="PANTHER" id="PTHR45992">
    <property type="entry name" value="EUKARYOTIC ELONGATION FACTOR 2 KINASE-RELATED"/>
    <property type="match status" value="1"/>
</dbReference>
<dbReference type="GO" id="GO:1903013">
    <property type="term" value="P:response to differentiation-inducing factor 1"/>
    <property type="evidence" value="ECO:0007669"/>
    <property type="project" value="TreeGrafter"/>
</dbReference>
<protein>
    <recommendedName>
        <fullName evidence="7">Alpha-type protein kinase domain-containing protein</fullName>
    </recommendedName>
</protein>
<feature type="region of interest" description="Disordered" evidence="6">
    <location>
        <begin position="210"/>
        <end position="229"/>
    </location>
</feature>
<name>A0A7S2QS42_9EUKA</name>
<gene>
    <name evidence="8" type="ORF">NSPH01132_LOCUS408</name>
</gene>
<evidence type="ECO:0000256" key="2">
    <source>
        <dbReference type="ARBA" id="ARBA00022679"/>
    </source>
</evidence>
<feature type="domain" description="Alpha-type protein kinase" evidence="7">
    <location>
        <begin position="215"/>
        <end position="434"/>
    </location>
</feature>
<dbReference type="GO" id="GO:0031037">
    <property type="term" value="P:myosin II filament disassembly"/>
    <property type="evidence" value="ECO:0007669"/>
    <property type="project" value="TreeGrafter"/>
</dbReference>
<evidence type="ECO:0000256" key="6">
    <source>
        <dbReference type="SAM" id="MobiDB-lite"/>
    </source>
</evidence>
<dbReference type="Gene3D" id="3.20.200.10">
    <property type="entry name" value="MHCK/EF2 kinase"/>
    <property type="match status" value="1"/>
</dbReference>
<reference evidence="8" key="1">
    <citation type="submission" date="2021-01" db="EMBL/GenBank/DDBJ databases">
        <authorList>
            <person name="Corre E."/>
            <person name="Pelletier E."/>
            <person name="Niang G."/>
            <person name="Scheremetjew M."/>
            <person name="Finn R."/>
            <person name="Kale V."/>
            <person name="Holt S."/>
            <person name="Cochrane G."/>
            <person name="Meng A."/>
            <person name="Brown T."/>
            <person name="Cohen L."/>
        </authorList>
    </citation>
    <scope>NUCLEOTIDE SEQUENCE</scope>
    <source>
        <strain evidence="8">BC52</strain>
    </source>
</reference>
<dbReference type="SUPFAM" id="SSF56112">
    <property type="entry name" value="Protein kinase-like (PK-like)"/>
    <property type="match status" value="1"/>
</dbReference>
<dbReference type="PANTHER" id="PTHR45992:SF2">
    <property type="entry name" value="EUKARYOTIC ELONGATION FACTOR 2 KINASE"/>
    <property type="match status" value="1"/>
</dbReference>